<proteinExistence type="predicted"/>
<keyword evidence="2" id="KW-1185">Reference proteome</keyword>
<dbReference type="Proteomes" id="UP000789525">
    <property type="component" value="Unassembled WGS sequence"/>
</dbReference>
<gene>
    <name evidence="1" type="ORF">ACOLOM_LOCUS1952</name>
</gene>
<sequence>MLGGEHIWSGTATRIAIHAFPIAISNVGQDGTPESQITIPDRNQGRRRQSISSIAILKHKTQLETRQLTENETRQYIVSQWISEDFLASDLKPSKILQPTAFLNLQFTFLEKFLEKRQQRQVVRRLLS</sequence>
<evidence type="ECO:0000313" key="2">
    <source>
        <dbReference type="Proteomes" id="UP000789525"/>
    </source>
</evidence>
<reference evidence="1" key="1">
    <citation type="submission" date="2021-06" db="EMBL/GenBank/DDBJ databases">
        <authorList>
            <person name="Kallberg Y."/>
            <person name="Tangrot J."/>
            <person name="Rosling A."/>
        </authorList>
    </citation>
    <scope>NUCLEOTIDE SEQUENCE</scope>
    <source>
        <strain evidence="1">CL356</strain>
    </source>
</reference>
<comment type="caution">
    <text evidence="1">The sequence shown here is derived from an EMBL/GenBank/DDBJ whole genome shotgun (WGS) entry which is preliminary data.</text>
</comment>
<protein>
    <submittedName>
        <fullName evidence="1">7196_t:CDS:1</fullName>
    </submittedName>
</protein>
<organism evidence="1 2">
    <name type="scientific">Acaulospora colombiana</name>
    <dbReference type="NCBI Taxonomy" id="27376"/>
    <lineage>
        <taxon>Eukaryota</taxon>
        <taxon>Fungi</taxon>
        <taxon>Fungi incertae sedis</taxon>
        <taxon>Mucoromycota</taxon>
        <taxon>Glomeromycotina</taxon>
        <taxon>Glomeromycetes</taxon>
        <taxon>Diversisporales</taxon>
        <taxon>Acaulosporaceae</taxon>
        <taxon>Acaulospora</taxon>
    </lineage>
</organism>
<name>A0ACA9KM53_9GLOM</name>
<evidence type="ECO:0000313" key="1">
    <source>
        <dbReference type="EMBL" id="CAG8480045.1"/>
    </source>
</evidence>
<accession>A0ACA9KM53</accession>
<dbReference type="EMBL" id="CAJVPT010002376">
    <property type="protein sequence ID" value="CAG8480045.1"/>
    <property type="molecule type" value="Genomic_DNA"/>
</dbReference>